<evidence type="ECO:0000313" key="4">
    <source>
        <dbReference type="Proteomes" id="UP000249819"/>
    </source>
</evidence>
<keyword evidence="4" id="KW-1185">Reference proteome</keyword>
<dbReference type="InterPro" id="IPR019223">
    <property type="entry name" value="DUF2147"/>
</dbReference>
<proteinExistence type="predicted"/>
<dbReference type="Proteomes" id="UP000249819">
    <property type="component" value="Unassembled WGS sequence"/>
</dbReference>
<feature type="chain" id="PRO_5016307991" evidence="1">
    <location>
        <begin position="20"/>
        <end position="142"/>
    </location>
</feature>
<feature type="domain" description="DUF2147" evidence="2">
    <location>
        <begin position="27"/>
        <end position="141"/>
    </location>
</feature>
<dbReference type="RefSeq" id="WP_111593894.1">
    <property type="nucleotide sequence ID" value="NZ_QLMA01000007.1"/>
</dbReference>
<evidence type="ECO:0000256" key="1">
    <source>
        <dbReference type="SAM" id="SignalP"/>
    </source>
</evidence>
<gene>
    <name evidence="3" type="ORF">CLV59_10754</name>
</gene>
<comment type="caution">
    <text evidence="3">The sequence shown here is derived from an EMBL/GenBank/DDBJ whole genome shotgun (WGS) entry which is preliminary data.</text>
</comment>
<name>A0A327VTK8_9BACT</name>
<protein>
    <submittedName>
        <fullName evidence="3">Uncharacterized protein (DUF2147 family)</fullName>
    </submittedName>
</protein>
<dbReference type="AlphaFoldDB" id="A0A327VTK8"/>
<dbReference type="PANTHER" id="PTHR36919">
    <property type="entry name" value="BLR1215 PROTEIN"/>
    <property type="match status" value="1"/>
</dbReference>
<evidence type="ECO:0000313" key="3">
    <source>
        <dbReference type="EMBL" id="RAJ77288.1"/>
    </source>
</evidence>
<organism evidence="3 4">
    <name type="scientific">Chitinophaga dinghuensis</name>
    <dbReference type="NCBI Taxonomy" id="1539050"/>
    <lineage>
        <taxon>Bacteria</taxon>
        <taxon>Pseudomonadati</taxon>
        <taxon>Bacteroidota</taxon>
        <taxon>Chitinophagia</taxon>
        <taxon>Chitinophagales</taxon>
        <taxon>Chitinophagaceae</taxon>
        <taxon>Chitinophaga</taxon>
    </lineage>
</organism>
<sequence>MKQLALVVGFILASMTGFAQTADAIKGVWFNPEKDGKVEIYEASGKYYGKLIWIKSPFEADGKTPRKDSKNKDSKLRDRPVLNMVILTGFRFENGKWTDGEIYDPKSGKTYNSVMTLKDCQLEIRGYVGTPLFGKTVIFTRP</sequence>
<dbReference type="EMBL" id="QLMA01000007">
    <property type="protein sequence ID" value="RAJ77288.1"/>
    <property type="molecule type" value="Genomic_DNA"/>
</dbReference>
<dbReference type="Pfam" id="PF09917">
    <property type="entry name" value="DUF2147"/>
    <property type="match status" value="1"/>
</dbReference>
<reference evidence="3 4" key="1">
    <citation type="submission" date="2018-06" db="EMBL/GenBank/DDBJ databases">
        <title>Genomic Encyclopedia of Archaeal and Bacterial Type Strains, Phase II (KMG-II): from individual species to whole genera.</title>
        <authorList>
            <person name="Goeker M."/>
        </authorList>
    </citation>
    <scope>NUCLEOTIDE SEQUENCE [LARGE SCALE GENOMIC DNA]</scope>
    <source>
        <strain evidence="3 4">DSM 29821</strain>
    </source>
</reference>
<keyword evidence="1" id="KW-0732">Signal</keyword>
<feature type="signal peptide" evidence="1">
    <location>
        <begin position="1"/>
        <end position="19"/>
    </location>
</feature>
<dbReference type="Gene3D" id="2.40.128.520">
    <property type="match status" value="1"/>
</dbReference>
<evidence type="ECO:0000259" key="2">
    <source>
        <dbReference type="Pfam" id="PF09917"/>
    </source>
</evidence>
<dbReference type="PANTHER" id="PTHR36919:SF2">
    <property type="entry name" value="BLL6627 PROTEIN"/>
    <property type="match status" value="1"/>
</dbReference>
<accession>A0A327VTK8</accession>
<dbReference type="OrthoDB" id="9814399at2"/>